<evidence type="ECO:0000259" key="1">
    <source>
        <dbReference type="Pfam" id="PF22308"/>
    </source>
</evidence>
<comment type="caution">
    <text evidence="2">The sequence shown here is derived from an EMBL/GenBank/DDBJ whole genome shotgun (WGS) entry which is preliminary data.</text>
</comment>
<dbReference type="RefSeq" id="WP_101253255.1">
    <property type="nucleotide sequence ID" value="NZ_PIUM01000041.1"/>
</dbReference>
<accession>A0A2N3PNE9</accession>
<gene>
    <name evidence="2" type="ORF">CWS72_24355</name>
</gene>
<proteinExistence type="predicted"/>
<name>A0A2N3PNE9_9PROT</name>
<dbReference type="Pfam" id="PF22308">
    <property type="entry name" value="DUF6969"/>
    <property type="match status" value="1"/>
</dbReference>
<dbReference type="Proteomes" id="UP000233293">
    <property type="component" value="Unassembled WGS sequence"/>
</dbReference>
<feature type="domain" description="DUF6969" evidence="1">
    <location>
        <begin position="28"/>
        <end position="221"/>
    </location>
</feature>
<keyword evidence="3" id="KW-1185">Reference proteome</keyword>
<dbReference type="InterPro" id="IPR054242">
    <property type="entry name" value="DUF6969"/>
</dbReference>
<organism evidence="2 3">
    <name type="scientific">Telmatospirillum siberiense</name>
    <dbReference type="NCBI Taxonomy" id="382514"/>
    <lineage>
        <taxon>Bacteria</taxon>
        <taxon>Pseudomonadati</taxon>
        <taxon>Pseudomonadota</taxon>
        <taxon>Alphaproteobacteria</taxon>
        <taxon>Rhodospirillales</taxon>
        <taxon>Rhodospirillaceae</taxon>
        <taxon>Telmatospirillum</taxon>
    </lineage>
</organism>
<evidence type="ECO:0000313" key="2">
    <source>
        <dbReference type="EMBL" id="PKU21922.1"/>
    </source>
</evidence>
<evidence type="ECO:0000313" key="3">
    <source>
        <dbReference type="Proteomes" id="UP000233293"/>
    </source>
</evidence>
<dbReference type="OrthoDB" id="6115415at2"/>
<protein>
    <recommendedName>
        <fullName evidence="1">DUF6969 domain-containing protein</fullName>
    </recommendedName>
</protein>
<sequence length="244" mass="26642">MRDDPSSIFDANCLADLPAPLLAEMTGAADVYLACRARLTAEGKTIAEDIAGDDLEPYTHYPRGDVYDPASHAQYYFHLHRLADHGHFHTFLRAGGMPRGLSPSFGSSRQGEGEPLCHLVAIGLDHRGELGSLFTTNRWVTAETWYPAADVIAMLPRFRIAHEGAARMANQWVQAVLTMFRPQIAGLLRTRDACVARHAVGRGDEAALEDRRLEITSSLAVDVDDHIRILRAAATPVSSGSPMA</sequence>
<dbReference type="EMBL" id="PIUM01000041">
    <property type="protein sequence ID" value="PKU21922.1"/>
    <property type="molecule type" value="Genomic_DNA"/>
</dbReference>
<dbReference type="AlphaFoldDB" id="A0A2N3PNE9"/>
<reference evidence="3" key="1">
    <citation type="submission" date="2017-12" db="EMBL/GenBank/DDBJ databases">
        <title>Draft genome sequence of Telmatospirillum siberiense 26-4b1T, an acidotolerant peatland alphaproteobacterium potentially involved in sulfur cycling.</title>
        <authorList>
            <person name="Hausmann B."/>
            <person name="Pjevac P."/>
            <person name="Schreck K."/>
            <person name="Herbold C.W."/>
            <person name="Daims H."/>
            <person name="Wagner M."/>
            <person name="Pester M."/>
            <person name="Loy A."/>
        </authorList>
    </citation>
    <scope>NUCLEOTIDE SEQUENCE [LARGE SCALE GENOMIC DNA]</scope>
    <source>
        <strain evidence="3">26-4b1</strain>
    </source>
</reference>